<keyword evidence="2" id="KW-0472">Membrane</keyword>
<sequence>MAGKKTETSEATEETKAVAVATGGGAVATTEVPDFMDLGSYDGAGFEGADAESYAIPFIQVLQKMSPQVDEDDPKYIEGAKAGMFLNTVTGKIYDGKTGLLIIPAAYRREFIRWAGREAEGGFKGAISVEDFKEMMKDPTKVKEVEGRLYAPNEDGSVSDKKSDYFADTRGHYVIVIDPDTGDFGQALISLSSSQIKASKKLMTALSQKKVQTPQGLRTPPTFANLVRMTTVGMSNDKGSWSGVQFELEGLVKNPDHFKAAADLYKSFVGGEVKVDYSKQEQPRSDAGGVGDATEAEEFAIVATALGSKADPASVASALDANPEALARLAELQSAERVRLQELAIQSEQNRLQSEQNQLQAELSQFAAEAADRDSARRLAAQQNDFVRPAITFALLTGSILIIIAIFTFGREALMDPTSSVAIGTIIGYWFAELKSVMAFYFGTTKDGSRQSTASIINAVKSQIQKESKE</sequence>
<organism evidence="3 4">
    <name type="scientific">Pseudomonas phage jett</name>
    <dbReference type="NCBI Taxonomy" id="2719605"/>
    <lineage>
        <taxon>Viruses</taxon>
        <taxon>Duplodnaviria</taxon>
        <taxon>Heunggongvirae</taxon>
        <taxon>Uroviricota</taxon>
        <taxon>Caudoviricetes</taxon>
        <taxon>Lindbergviridae</taxon>
        <taxon>Pbunavirus</taxon>
        <taxon>Pbunavirus pv141</taxon>
    </lineage>
</organism>
<keyword evidence="2" id="KW-0812">Transmembrane</keyword>
<feature type="transmembrane region" description="Helical" evidence="2">
    <location>
        <begin position="386"/>
        <end position="409"/>
    </location>
</feature>
<evidence type="ECO:0000313" key="4">
    <source>
        <dbReference type="Proteomes" id="UP000501859"/>
    </source>
</evidence>
<proteinExistence type="predicted"/>
<dbReference type="InterPro" id="IPR056957">
    <property type="entry name" value="Pam3_Gp34-like"/>
</dbReference>
<feature type="transmembrane region" description="Helical" evidence="2">
    <location>
        <begin position="421"/>
        <end position="442"/>
    </location>
</feature>
<evidence type="ECO:0000256" key="2">
    <source>
        <dbReference type="SAM" id="Phobius"/>
    </source>
</evidence>
<gene>
    <name evidence="3" type="ORF">jett_51</name>
</gene>
<evidence type="ECO:0000256" key="1">
    <source>
        <dbReference type="SAM" id="Coils"/>
    </source>
</evidence>
<keyword evidence="1" id="KW-0175">Coiled coil</keyword>
<name>A0A6G9LMG2_9CAUD</name>
<dbReference type="Pfam" id="PF23977">
    <property type="entry name" value="Pam3_Gp34"/>
    <property type="match status" value="1"/>
</dbReference>
<keyword evidence="2" id="KW-1133">Transmembrane helix</keyword>
<feature type="coiled-coil region" evidence="1">
    <location>
        <begin position="338"/>
        <end position="369"/>
    </location>
</feature>
<reference evidence="4" key="1">
    <citation type="submission" date="2020-02" db="EMBL/GenBank/DDBJ databases">
        <authorList>
            <person name="Olsen N.S."/>
            <person name="Forero-Junco L."/>
            <person name="Kot W."/>
            <person name="Hansen L.H."/>
        </authorList>
    </citation>
    <scope>NUCLEOTIDE SEQUENCE [LARGE SCALE GENOMIC DNA]</scope>
</reference>
<dbReference type="EMBL" id="MT119366">
    <property type="protein sequence ID" value="QIQ66830.1"/>
    <property type="molecule type" value="Genomic_DNA"/>
</dbReference>
<protein>
    <submittedName>
        <fullName evidence="3">Uncharacterized protein</fullName>
    </submittedName>
</protein>
<accession>A0A6G9LMG2</accession>
<evidence type="ECO:0000313" key="3">
    <source>
        <dbReference type="EMBL" id="QIQ66830.1"/>
    </source>
</evidence>
<dbReference type="Proteomes" id="UP000501859">
    <property type="component" value="Segment"/>
</dbReference>